<feature type="transmembrane region" description="Helical" evidence="6">
    <location>
        <begin position="173"/>
        <end position="192"/>
    </location>
</feature>
<dbReference type="GO" id="GO:0008528">
    <property type="term" value="F:G protein-coupled peptide receptor activity"/>
    <property type="evidence" value="ECO:0007669"/>
    <property type="project" value="InterPro"/>
</dbReference>
<evidence type="ECO:0000259" key="7">
    <source>
        <dbReference type="PROSITE" id="PS50262"/>
    </source>
</evidence>
<dbReference type="AlphaFoldDB" id="A0A1D2MJK8"/>
<dbReference type="Gene3D" id="1.20.1070.10">
    <property type="entry name" value="Rhodopsin 7-helix transmembrane proteins"/>
    <property type="match status" value="1"/>
</dbReference>
<dbReference type="GO" id="GO:0005886">
    <property type="term" value="C:plasma membrane"/>
    <property type="evidence" value="ECO:0007669"/>
    <property type="project" value="TreeGrafter"/>
</dbReference>
<dbReference type="PROSITE" id="PS50262">
    <property type="entry name" value="G_PROTEIN_RECEP_F1_2"/>
    <property type="match status" value="1"/>
</dbReference>
<dbReference type="CDD" id="cd14978">
    <property type="entry name" value="7tmA_FMRFamide_R-like"/>
    <property type="match status" value="1"/>
</dbReference>
<name>A0A1D2MJK8_ORCCI</name>
<organism evidence="8 9">
    <name type="scientific">Orchesella cincta</name>
    <name type="common">Springtail</name>
    <name type="synonym">Podura cincta</name>
    <dbReference type="NCBI Taxonomy" id="48709"/>
    <lineage>
        <taxon>Eukaryota</taxon>
        <taxon>Metazoa</taxon>
        <taxon>Ecdysozoa</taxon>
        <taxon>Arthropoda</taxon>
        <taxon>Hexapoda</taxon>
        <taxon>Collembola</taxon>
        <taxon>Entomobryomorpha</taxon>
        <taxon>Entomobryoidea</taxon>
        <taxon>Orchesellidae</taxon>
        <taxon>Orchesellinae</taxon>
        <taxon>Orchesella</taxon>
    </lineage>
</organism>
<comment type="subcellular location">
    <subcellularLocation>
        <location evidence="1">Membrane</location>
    </subcellularLocation>
</comment>
<dbReference type="InterPro" id="IPR017452">
    <property type="entry name" value="GPCR_Rhodpsn_7TM"/>
</dbReference>
<dbReference type="SUPFAM" id="SSF81321">
    <property type="entry name" value="Family A G protein-coupled receptor-like"/>
    <property type="match status" value="1"/>
</dbReference>
<feature type="transmembrane region" description="Helical" evidence="6">
    <location>
        <begin position="225"/>
        <end position="252"/>
    </location>
</feature>
<gene>
    <name evidence="8" type="ORF">Ocin01_13435</name>
</gene>
<evidence type="ECO:0000256" key="4">
    <source>
        <dbReference type="ARBA" id="ARBA00022989"/>
    </source>
</evidence>
<keyword evidence="4 6" id="KW-1133">Transmembrane helix</keyword>
<accession>A0A1D2MJK8</accession>
<dbReference type="Proteomes" id="UP000094527">
    <property type="component" value="Unassembled WGS sequence"/>
</dbReference>
<evidence type="ECO:0000256" key="2">
    <source>
        <dbReference type="ARBA" id="ARBA00010663"/>
    </source>
</evidence>
<evidence type="ECO:0000256" key="1">
    <source>
        <dbReference type="ARBA" id="ARBA00004370"/>
    </source>
</evidence>
<feature type="transmembrane region" description="Helical" evidence="6">
    <location>
        <begin position="55"/>
        <end position="77"/>
    </location>
</feature>
<keyword evidence="9" id="KW-1185">Reference proteome</keyword>
<feature type="transmembrane region" description="Helical" evidence="6">
    <location>
        <begin position="89"/>
        <end position="112"/>
    </location>
</feature>
<keyword evidence="8" id="KW-0675">Receptor</keyword>
<evidence type="ECO:0000256" key="5">
    <source>
        <dbReference type="ARBA" id="ARBA00023136"/>
    </source>
</evidence>
<feature type="domain" description="G-protein coupled receptors family 1 profile" evidence="7">
    <location>
        <begin position="70"/>
        <end position="351"/>
    </location>
</feature>
<feature type="transmembrane region" description="Helical" evidence="6">
    <location>
        <begin position="132"/>
        <end position="153"/>
    </location>
</feature>
<reference evidence="8 9" key="1">
    <citation type="journal article" date="2016" name="Genome Biol. Evol.">
        <title>Gene Family Evolution Reflects Adaptation to Soil Environmental Stressors in the Genome of the Collembolan Orchesella cincta.</title>
        <authorList>
            <person name="Faddeeva-Vakhrusheva A."/>
            <person name="Derks M.F."/>
            <person name="Anvar S.Y."/>
            <person name="Agamennone V."/>
            <person name="Suring W."/>
            <person name="Smit S."/>
            <person name="van Straalen N.M."/>
            <person name="Roelofs D."/>
        </authorList>
    </citation>
    <scope>NUCLEOTIDE SEQUENCE [LARGE SCALE GENOMIC DNA]</scope>
    <source>
        <tissue evidence="8">Mixed pool</tissue>
    </source>
</reference>
<feature type="transmembrane region" description="Helical" evidence="6">
    <location>
        <begin position="338"/>
        <end position="354"/>
    </location>
</feature>
<dbReference type="InterPro" id="IPR019427">
    <property type="entry name" value="7TM_GPCR_serpentine_rcpt_Srw"/>
</dbReference>
<dbReference type="PRINTS" id="PR00237">
    <property type="entry name" value="GPCRRHODOPSN"/>
</dbReference>
<dbReference type="OMA" id="RRTICEM"/>
<dbReference type="OrthoDB" id="5864054at2759"/>
<protein>
    <submittedName>
        <fullName evidence="8">Sex peptide receptor</fullName>
    </submittedName>
</protein>
<proteinExistence type="inferred from homology"/>
<keyword evidence="5 6" id="KW-0472">Membrane</keyword>
<dbReference type="EMBL" id="LJIJ01001040">
    <property type="protein sequence ID" value="ODM93246.1"/>
    <property type="molecule type" value="Genomic_DNA"/>
</dbReference>
<comment type="caution">
    <text evidence="8">The sequence shown here is derived from an EMBL/GenBank/DDBJ whole genome shotgun (WGS) entry which is preliminary data.</text>
</comment>
<dbReference type="PANTHER" id="PTHR46273">
    <property type="entry name" value="MYOSUPPRESSIN RECEPTOR 1, ISOFORM B-RELATED"/>
    <property type="match status" value="1"/>
</dbReference>
<sequence length="388" mass="43399">MDSEIVNGFSSTTTTFLPDITNGSEFIGNLSNIIESPLGYCGTSLKPFQKWYGSFHSYTSLTICVLGVIANILNLIVFTRKSMRNPTNIILAGLALADLLKTLEYVPYAIYLTFPNSRTYAWAVYVLFHSNFSQICHTASILLTVTLACWRYIMIANFGLGNTLCSRQRAKWAVGFSYMSSPLLCIPIYLSFSVKPSPLTRTKKAATYPEYVVNLSDLADQKANFWFYSVVIKIIPCILLTVLSLCLIYSIIQAKKRKQILLASSQLIRAKFASARTASTKSEHGPIGSDLVTRMLLAVNLLFLMTEFPQGILGLVSAMLGDIFFKSCYIPLSDVMDFMALLNSALNFILYYLMSSKFRETVRQLFFSCGDRIGPTEDLNRVYTIKGN</sequence>
<comment type="similarity">
    <text evidence="2">Belongs to the G-protein coupled receptor 1 family.</text>
</comment>
<keyword evidence="3 6" id="KW-0812">Transmembrane</keyword>
<dbReference type="STRING" id="48709.A0A1D2MJK8"/>
<dbReference type="InterPro" id="IPR000276">
    <property type="entry name" value="GPCR_Rhodpsn"/>
</dbReference>
<evidence type="ECO:0000256" key="3">
    <source>
        <dbReference type="ARBA" id="ARBA00022692"/>
    </source>
</evidence>
<evidence type="ECO:0000313" key="9">
    <source>
        <dbReference type="Proteomes" id="UP000094527"/>
    </source>
</evidence>
<dbReference type="Pfam" id="PF10324">
    <property type="entry name" value="7TM_GPCR_Srw"/>
    <property type="match status" value="1"/>
</dbReference>
<dbReference type="PANTHER" id="PTHR46273:SF4">
    <property type="entry name" value="AT19640P"/>
    <property type="match status" value="1"/>
</dbReference>
<evidence type="ECO:0000256" key="6">
    <source>
        <dbReference type="SAM" id="Phobius"/>
    </source>
</evidence>
<dbReference type="InterPro" id="IPR053219">
    <property type="entry name" value="GPCR_Dmsr-1"/>
</dbReference>
<evidence type="ECO:0000313" key="8">
    <source>
        <dbReference type="EMBL" id="ODM93246.1"/>
    </source>
</evidence>